<proteinExistence type="predicted"/>
<name>A0ABQ8TVM3_PERAM</name>
<dbReference type="EMBL" id="JAJSOF020000003">
    <property type="protein sequence ID" value="KAJ4450368.1"/>
    <property type="molecule type" value="Genomic_DNA"/>
</dbReference>
<protein>
    <submittedName>
        <fullName evidence="1">Uncharacterized protein</fullName>
    </submittedName>
</protein>
<keyword evidence="2" id="KW-1185">Reference proteome</keyword>
<evidence type="ECO:0000313" key="2">
    <source>
        <dbReference type="Proteomes" id="UP001148838"/>
    </source>
</evidence>
<accession>A0ABQ8TVM3</accession>
<reference evidence="1 2" key="1">
    <citation type="journal article" date="2022" name="Allergy">
        <title>Genome assembly and annotation of Periplaneta americana reveal a comprehensive cockroach allergen profile.</title>
        <authorList>
            <person name="Wang L."/>
            <person name="Xiong Q."/>
            <person name="Saelim N."/>
            <person name="Wang L."/>
            <person name="Nong W."/>
            <person name="Wan A.T."/>
            <person name="Shi M."/>
            <person name="Liu X."/>
            <person name="Cao Q."/>
            <person name="Hui J.H.L."/>
            <person name="Sookrung N."/>
            <person name="Leung T.F."/>
            <person name="Tungtrongchitr A."/>
            <person name="Tsui S.K.W."/>
        </authorList>
    </citation>
    <scope>NUCLEOTIDE SEQUENCE [LARGE SCALE GENOMIC DNA]</scope>
    <source>
        <strain evidence="1">PWHHKU_190912</strain>
    </source>
</reference>
<dbReference type="Proteomes" id="UP001148838">
    <property type="component" value="Unassembled WGS sequence"/>
</dbReference>
<organism evidence="1 2">
    <name type="scientific">Periplaneta americana</name>
    <name type="common">American cockroach</name>
    <name type="synonym">Blatta americana</name>
    <dbReference type="NCBI Taxonomy" id="6978"/>
    <lineage>
        <taxon>Eukaryota</taxon>
        <taxon>Metazoa</taxon>
        <taxon>Ecdysozoa</taxon>
        <taxon>Arthropoda</taxon>
        <taxon>Hexapoda</taxon>
        <taxon>Insecta</taxon>
        <taxon>Pterygota</taxon>
        <taxon>Neoptera</taxon>
        <taxon>Polyneoptera</taxon>
        <taxon>Dictyoptera</taxon>
        <taxon>Blattodea</taxon>
        <taxon>Blattoidea</taxon>
        <taxon>Blattidae</taxon>
        <taxon>Blattinae</taxon>
        <taxon>Periplaneta</taxon>
    </lineage>
</organism>
<gene>
    <name evidence="1" type="ORF">ANN_01789</name>
</gene>
<comment type="caution">
    <text evidence="1">The sequence shown here is derived from an EMBL/GenBank/DDBJ whole genome shotgun (WGS) entry which is preliminary data.</text>
</comment>
<sequence>MAVLCEDCNEPTGSLKAICKSRGCHCLRGYQFSRLVNPSSNMESLGGKTMEKRENPKKNRYYLGIVHHKYNSTIT</sequence>
<evidence type="ECO:0000313" key="1">
    <source>
        <dbReference type="EMBL" id="KAJ4450368.1"/>
    </source>
</evidence>